<feature type="compositionally biased region" description="Polar residues" evidence="6">
    <location>
        <begin position="832"/>
        <end position="847"/>
    </location>
</feature>
<feature type="compositionally biased region" description="Basic and acidic residues" evidence="6">
    <location>
        <begin position="892"/>
        <end position="901"/>
    </location>
</feature>
<evidence type="ECO:0000256" key="6">
    <source>
        <dbReference type="SAM" id="MobiDB-lite"/>
    </source>
</evidence>
<feature type="compositionally biased region" description="Polar residues" evidence="6">
    <location>
        <begin position="671"/>
        <end position="685"/>
    </location>
</feature>
<comment type="caution">
    <text evidence="8">The sequence shown here is derived from an EMBL/GenBank/DDBJ whole genome shotgun (WGS) entry which is preliminary data.</text>
</comment>
<proteinExistence type="predicted"/>
<gene>
    <name evidence="8" type="ORF">PPERSA_01259</name>
</gene>
<dbReference type="GO" id="GO:0008270">
    <property type="term" value="F:zinc ion binding"/>
    <property type="evidence" value="ECO:0007669"/>
    <property type="project" value="UniProtKB-KW"/>
</dbReference>
<evidence type="ECO:0000256" key="5">
    <source>
        <dbReference type="SAM" id="Coils"/>
    </source>
</evidence>
<accession>A0A0V0QGR2</accession>
<dbReference type="CDD" id="cd00065">
    <property type="entry name" value="FYVE_like_SF"/>
    <property type="match status" value="1"/>
</dbReference>
<feature type="compositionally biased region" description="Acidic residues" evidence="6">
    <location>
        <begin position="859"/>
        <end position="868"/>
    </location>
</feature>
<dbReference type="PANTHER" id="PTHR45615:SF80">
    <property type="entry name" value="GRIP DOMAIN-CONTAINING PROTEIN"/>
    <property type="match status" value="1"/>
</dbReference>
<dbReference type="AlphaFoldDB" id="A0A0V0QGR2"/>
<dbReference type="OrthoDB" id="2352506at2759"/>
<organism evidence="8 9">
    <name type="scientific">Pseudocohnilembus persalinus</name>
    <name type="common">Ciliate</name>
    <dbReference type="NCBI Taxonomy" id="266149"/>
    <lineage>
        <taxon>Eukaryota</taxon>
        <taxon>Sar</taxon>
        <taxon>Alveolata</taxon>
        <taxon>Ciliophora</taxon>
        <taxon>Intramacronucleata</taxon>
        <taxon>Oligohymenophorea</taxon>
        <taxon>Scuticociliatia</taxon>
        <taxon>Philasterida</taxon>
        <taxon>Pseudocohnilembidae</taxon>
        <taxon>Pseudocohnilembus</taxon>
    </lineage>
</organism>
<evidence type="ECO:0000313" key="9">
    <source>
        <dbReference type="Proteomes" id="UP000054937"/>
    </source>
</evidence>
<dbReference type="PROSITE" id="PS50178">
    <property type="entry name" value="ZF_FYVE"/>
    <property type="match status" value="1"/>
</dbReference>
<evidence type="ECO:0000259" key="7">
    <source>
        <dbReference type="PROSITE" id="PS50178"/>
    </source>
</evidence>
<feature type="region of interest" description="Disordered" evidence="6">
    <location>
        <begin position="599"/>
        <end position="620"/>
    </location>
</feature>
<protein>
    <submittedName>
        <fullName evidence="8">Zinc finger, FYVE/PHD-type</fullName>
    </submittedName>
</protein>
<keyword evidence="9" id="KW-1185">Reference proteome</keyword>
<reference evidence="8 9" key="1">
    <citation type="journal article" date="2015" name="Sci. Rep.">
        <title>Genome of the facultative scuticociliatosis pathogen Pseudocohnilembus persalinus provides insight into its virulence through horizontal gene transfer.</title>
        <authorList>
            <person name="Xiong J."/>
            <person name="Wang G."/>
            <person name="Cheng J."/>
            <person name="Tian M."/>
            <person name="Pan X."/>
            <person name="Warren A."/>
            <person name="Jiang C."/>
            <person name="Yuan D."/>
            <person name="Miao W."/>
        </authorList>
    </citation>
    <scope>NUCLEOTIDE SEQUENCE [LARGE SCALE GENOMIC DNA]</scope>
    <source>
        <strain evidence="8">36N120E</strain>
    </source>
</reference>
<name>A0A0V0QGR2_PSEPJ</name>
<dbReference type="InterPro" id="IPR017455">
    <property type="entry name" value="Znf_FYVE-rel"/>
</dbReference>
<evidence type="ECO:0000256" key="3">
    <source>
        <dbReference type="ARBA" id="ARBA00022833"/>
    </source>
</evidence>
<keyword evidence="2 4" id="KW-0863">Zinc-finger</keyword>
<feature type="region of interest" description="Disordered" evidence="6">
    <location>
        <begin position="536"/>
        <end position="559"/>
    </location>
</feature>
<keyword evidence="5" id="KW-0175">Coiled coil</keyword>
<keyword evidence="3" id="KW-0862">Zinc</keyword>
<dbReference type="EMBL" id="LDAU01000170">
    <property type="protein sequence ID" value="KRX01356.1"/>
    <property type="molecule type" value="Genomic_DNA"/>
</dbReference>
<dbReference type="Gene3D" id="3.30.40.10">
    <property type="entry name" value="Zinc/RING finger domain, C3HC4 (zinc finger)"/>
    <property type="match status" value="1"/>
</dbReference>
<dbReference type="InterPro" id="IPR013083">
    <property type="entry name" value="Znf_RING/FYVE/PHD"/>
</dbReference>
<keyword evidence="1" id="KW-0479">Metal-binding</keyword>
<evidence type="ECO:0000313" key="8">
    <source>
        <dbReference type="EMBL" id="KRX01356.1"/>
    </source>
</evidence>
<dbReference type="SUPFAM" id="SSF57903">
    <property type="entry name" value="FYVE/PHD zinc finger"/>
    <property type="match status" value="1"/>
</dbReference>
<feature type="coiled-coil region" evidence="5">
    <location>
        <begin position="404"/>
        <end position="441"/>
    </location>
</feature>
<sequence length="901" mass="105749">MSNYSSGNIAPKTKTLDTFVSQKNCSLCQLKYNLYKREHRCKRCFRSICQDCGLIKRYIIGYNISPNIKHKVCYLCGKDSYDMQTLSEKYNLRWSCDSIVGQNWLSNLYKPEELNKDKFVHTLKADQELTQKAKKSEAYSLFENFAKNSYQEYQDVLKRNYSYREMLHYLQKYDNIDKILKDIILILRAFVNRYHDIIGFSLELVDITIFLLCFNSPPSAYAILRILYGQVLNPDMYPASIRYYFSGDTLYQGTMLKTKIFQDSIIPGKNQKVEKQDFKTKNEQISNYLLDVMKNLYPIDIGIIPVLQKFFEIQALPCILSFMVMKVNFSCSYYLMNEIMTAKTEKRPQLLIKSVIATTYCNLESVKYGSQNPAQVLSDILDNTQLKYLRQNLKQHSEIREFKIEGGASQMNDYKKKIQALEQENSELKQANESLIEQIEAISIHQEDLLENTDKLYTMIDSHIKDPKMEGTQSEHINQLSKVKDKIDNFKSQQLNLSNIMNKKIQNKSDIKNDKQETQFPKQVESVYQLYGQGNEDQQQKSEKLNDNSTFSPSRKGTSNVHILELKLDEQQKQIEILESELKQSKFKLDKYENRNSAISNNSEEQFEQQSKQSVIRNSKSQQLDMTLQLQEKEQEIVQLKLENQELQEKILEFENRNSSNEKQLKDMKKSLSSVNKSQSEENNYSEQVDKLKEEKQILENIVQEQHDQIEKEQQQSKQLEEQLKVAEKQKLEAQNMANQLNTDVEAKEQIICELEEQITKYQLLQDQINEQIQAYNQEVPQGDNFDPQQSQFKNSKKSEIFNSIFEIQKNPKNSELEDPEQYQKIREQVKQENQSKMTGFEQNIKQMQDLLAQIQGDMDSDSDEDEENQNKNKKNNKSIQEQNEDEFEEVELGKADENQE</sequence>
<dbReference type="InterPro" id="IPR011011">
    <property type="entry name" value="Znf_FYVE_PHD"/>
</dbReference>
<feature type="region of interest" description="Disordered" evidence="6">
    <location>
        <begin position="658"/>
        <end position="685"/>
    </location>
</feature>
<dbReference type="OMA" id="RVCNICK"/>
<dbReference type="InParanoid" id="A0A0V0QGR2"/>
<feature type="compositionally biased region" description="Low complexity" evidence="6">
    <location>
        <begin position="600"/>
        <end position="614"/>
    </location>
</feature>
<feature type="domain" description="FYVE-type" evidence="7">
    <location>
        <begin position="19"/>
        <end position="81"/>
    </location>
</feature>
<evidence type="ECO:0000256" key="1">
    <source>
        <dbReference type="ARBA" id="ARBA00022723"/>
    </source>
</evidence>
<evidence type="ECO:0000256" key="4">
    <source>
        <dbReference type="PROSITE-ProRule" id="PRU00091"/>
    </source>
</evidence>
<evidence type="ECO:0000256" key="2">
    <source>
        <dbReference type="ARBA" id="ARBA00022771"/>
    </source>
</evidence>
<feature type="compositionally biased region" description="Polar residues" evidence="6">
    <location>
        <begin position="547"/>
        <end position="559"/>
    </location>
</feature>
<dbReference type="PANTHER" id="PTHR45615">
    <property type="entry name" value="MYOSIN HEAVY CHAIN, NON-MUSCLE"/>
    <property type="match status" value="1"/>
</dbReference>
<dbReference type="Proteomes" id="UP000054937">
    <property type="component" value="Unassembled WGS sequence"/>
</dbReference>
<feature type="region of interest" description="Disordered" evidence="6">
    <location>
        <begin position="829"/>
        <end position="901"/>
    </location>
</feature>